<reference evidence="10" key="1">
    <citation type="journal article" date="2015" name="BMC Genomics">
        <title>Draft genome of a commonly misdiagnosed multidrug resistant pathogen Candida auris.</title>
        <authorList>
            <person name="Chatterjee S."/>
            <person name="Alampalli S.V."/>
            <person name="Nageshan R.K."/>
            <person name="Chettiar S.T."/>
            <person name="Joshi S."/>
            <person name="Tatu U.S."/>
        </authorList>
    </citation>
    <scope>NUCLEOTIDE SEQUENCE [LARGE SCALE GENOMIC DNA]</scope>
    <source>
        <strain evidence="10">6684</strain>
    </source>
</reference>
<keyword evidence="4" id="KW-0853">WD repeat</keyword>
<comment type="caution">
    <text evidence="9">The sequence shown here is derived from an EMBL/GenBank/DDBJ whole genome shotgun (WGS) entry which is preliminary data.</text>
</comment>
<dbReference type="GO" id="GO:0005774">
    <property type="term" value="C:vacuolar membrane"/>
    <property type="evidence" value="ECO:0007669"/>
    <property type="project" value="UniProtKB-SubCell"/>
</dbReference>
<dbReference type="VEuPathDB" id="FungiDB:CJJ07_001246"/>
<name>A0A0L0P4A6_CANAR</name>
<dbReference type="GO" id="GO:0012505">
    <property type="term" value="C:endomembrane system"/>
    <property type="evidence" value="ECO:0007669"/>
    <property type="project" value="UniProtKB-SubCell"/>
</dbReference>
<dbReference type="InterPro" id="IPR001680">
    <property type="entry name" value="WD40_rpt"/>
</dbReference>
<dbReference type="SUPFAM" id="SSF50978">
    <property type="entry name" value="WD40 repeat-like"/>
    <property type="match status" value="1"/>
</dbReference>
<dbReference type="Proteomes" id="UP000037122">
    <property type="component" value="Unassembled WGS sequence"/>
</dbReference>
<comment type="similarity">
    <text evidence="7">Belongs to the WD repeat PROPPIN family.</text>
</comment>
<evidence type="ECO:0000256" key="2">
    <source>
        <dbReference type="ARBA" id="ARBA00022448"/>
    </source>
</evidence>
<dbReference type="PANTHER" id="PTHR11227">
    <property type="entry name" value="WD-REPEAT PROTEIN INTERACTING WITH PHOSPHOINOSIDES WIPI -RELATED"/>
    <property type="match status" value="1"/>
</dbReference>
<sequence>MNTHVPISRDRKKRLVFYDVKFNQDQDCFAVAHETGFSVYNSNPIDPRVSRTFSGTSSSGTGIGLILMLHRTNYLALVGGGKNPRYPNNKVIIWDDLKRKASLNLGFMGPVVNVLLSRIRIVVVLTNQVVVYEFSAPPKKFASYETYDNEHGVADLAVHSATMLLLILPAPSSSSSVKSGNGNSREASKYQILAFPGRTIGQIQLVDISPQGLEKNFVSIIKAHKARIRCICLNRTGTMIASASETGTIIRIHSTTSTALLYEFRRGLDKAIITSMSFSSNDSKLAVLSDKNTLHVFNVGSIGDAAVADQLNGEMSQHQAQRNRQHILNKLQLPISIPNYFQSTWSFCSVNMNRYHADIEEGSLGNDIGTIGWSGNNNIIVVWREKRIWEIYSIVEKFSSPAKGIEKDADFELIRSSWKTLDDMS</sequence>
<evidence type="ECO:0000313" key="9">
    <source>
        <dbReference type="EMBL" id="KNE01208.1"/>
    </source>
</evidence>
<keyword evidence="5" id="KW-0677">Repeat</keyword>
<dbReference type="VEuPathDB" id="FungiDB:CJI96_0001745"/>
<dbReference type="VEuPathDB" id="FungiDB:QG37_02098"/>
<dbReference type="SMART" id="SM00320">
    <property type="entry name" value="WD40"/>
    <property type="match status" value="2"/>
</dbReference>
<evidence type="ECO:0000256" key="5">
    <source>
        <dbReference type="ARBA" id="ARBA00022737"/>
    </source>
</evidence>
<dbReference type="GO" id="GO:0015031">
    <property type="term" value="P:protein transport"/>
    <property type="evidence" value="ECO:0007669"/>
    <property type="project" value="UniProtKB-KW"/>
</dbReference>
<dbReference type="Gene3D" id="2.130.10.10">
    <property type="entry name" value="YVTN repeat-like/Quinoprotein amine dehydrogenase"/>
    <property type="match status" value="1"/>
</dbReference>
<keyword evidence="6" id="KW-0653">Protein transport</keyword>
<dbReference type="VEuPathDB" id="FungiDB:CJI97_003283"/>
<evidence type="ECO:0000256" key="1">
    <source>
        <dbReference type="ARBA" id="ARBA00004184"/>
    </source>
</evidence>
<protein>
    <submittedName>
        <fullName evidence="9">Svp1-like protein 2</fullName>
    </submittedName>
</protein>
<evidence type="ECO:0000256" key="4">
    <source>
        <dbReference type="ARBA" id="ARBA00022574"/>
    </source>
</evidence>
<comment type="subcellular location">
    <subcellularLocation>
        <location evidence="1">Endomembrane system</location>
        <topology evidence="1">Peripheral membrane protein</topology>
    </subcellularLocation>
    <subcellularLocation>
        <location evidence="8">Vacuole membrane</location>
    </subcellularLocation>
</comment>
<gene>
    <name evidence="9" type="ORF">QG37_02098</name>
</gene>
<evidence type="ECO:0000256" key="3">
    <source>
        <dbReference type="ARBA" id="ARBA00022554"/>
    </source>
</evidence>
<proteinExistence type="inferred from homology"/>
<dbReference type="EMBL" id="LGST01000016">
    <property type="protein sequence ID" value="KNE01208.1"/>
    <property type="molecule type" value="Genomic_DNA"/>
</dbReference>
<dbReference type="Pfam" id="PF21032">
    <property type="entry name" value="PROPPIN"/>
    <property type="match status" value="1"/>
</dbReference>
<keyword evidence="2" id="KW-0813">Transport</keyword>
<keyword evidence="3" id="KW-0926">Vacuole</keyword>
<dbReference type="VEuPathDB" id="FungiDB:CJJ09_000896"/>
<evidence type="ECO:0000256" key="8">
    <source>
        <dbReference type="ARBA" id="ARBA00037813"/>
    </source>
</evidence>
<evidence type="ECO:0000256" key="6">
    <source>
        <dbReference type="ARBA" id="ARBA00022927"/>
    </source>
</evidence>
<evidence type="ECO:0000256" key="7">
    <source>
        <dbReference type="ARBA" id="ARBA00025740"/>
    </source>
</evidence>
<accession>A0A0L0P4A6</accession>
<dbReference type="InterPro" id="IPR015943">
    <property type="entry name" value="WD40/YVTN_repeat-like_dom_sf"/>
</dbReference>
<dbReference type="InterPro" id="IPR036322">
    <property type="entry name" value="WD40_repeat_dom_sf"/>
</dbReference>
<dbReference type="InterPro" id="IPR048720">
    <property type="entry name" value="PROPPIN"/>
</dbReference>
<dbReference type="AlphaFoldDB" id="A0A0L0P4A6"/>
<dbReference type="VEuPathDB" id="FungiDB:B9J08_003208"/>
<evidence type="ECO:0000313" key="10">
    <source>
        <dbReference type="Proteomes" id="UP000037122"/>
    </source>
</evidence>
<organism evidence="9 10">
    <name type="scientific">Candidozyma auris</name>
    <name type="common">Yeast</name>
    <name type="synonym">Candida auris</name>
    <dbReference type="NCBI Taxonomy" id="498019"/>
    <lineage>
        <taxon>Eukaryota</taxon>
        <taxon>Fungi</taxon>
        <taxon>Dikarya</taxon>
        <taxon>Ascomycota</taxon>
        <taxon>Saccharomycotina</taxon>
        <taxon>Pichiomycetes</taxon>
        <taxon>Metschnikowiaceae</taxon>
        <taxon>Candidozyma</taxon>
    </lineage>
</organism>